<feature type="transmembrane region" description="Helical" evidence="7">
    <location>
        <begin position="135"/>
        <end position="155"/>
    </location>
</feature>
<dbReference type="EMBL" id="AFRT01001385">
    <property type="protein sequence ID" value="ELU40580.1"/>
    <property type="molecule type" value="Genomic_DNA"/>
</dbReference>
<dbReference type="PANTHER" id="PTHR43791:SF3">
    <property type="entry name" value="MAJOR FACILITATOR SUPERFAMILY (MFS) PROFILE DOMAIN-CONTAINING PROTEIN"/>
    <property type="match status" value="1"/>
</dbReference>
<evidence type="ECO:0000256" key="4">
    <source>
        <dbReference type="ARBA" id="ARBA00022989"/>
    </source>
</evidence>
<proteinExistence type="predicted"/>
<protein>
    <submittedName>
        <fullName evidence="8">MFS_1 domain-containing protein</fullName>
    </submittedName>
</protein>
<evidence type="ECO:0000256" key="7">
    <source>
        <dbReference type="SAM" id="Phobius"/>
    </source>
</evidence>
<dbReference type="InterPro" id="IPR011701">
    <property type="entry name" value="MFS"/>
</dbReference>
<feature type="transmembrane region" description="Helical" evidence="7">
    <location>
        <begin position="298"/>
        <end position="317"/>
    </location>
</feature>
<evidence type="ECO:0000256" key="5">
    <source>
        <dbReference type="ARBA" id="ARBA00023136"/>
    </source>
</evidence>
<dbReference type="HOGENOM" id="CLU_001265_0_1_1"/>
<dbReference type="GO" id="GO:0022857">
    <property type="term" value="F:transmembrane transporter activity"/>
    <property type="evidence" value="ECO:0007669"/>
    <property type="project" value="InterPro"/>
</dbReference>
<comment type="subcellular location">
    <subcellularLocation>
        <location evidence="1">Membrane</location>
        <topology evidence="1">Multi-pass membrane protein</topology>
    </subcellularLocation>
</comment>
<dbReference type="GO" id="GO:0016020">
    <property type="term" value="C:membrane"/>
    <property type="evidence" value="ECO:0007669"/>
    <property type="project" value="UniProtKB-SubCell"/>
</dbReference>
<name>L8WRE7_THACA</name>
<dbReference type="SUPFAM" id="SSF103473">
    <property type="entry name" value="MFS general substrate transporter"/>
    <property type="match status" value="1"/>
</dbReference>
<feature type="compositionally biased region" description="Basic and acidic residues" evidence="6">
    <location>
        <begin position="1"/>
        <end position="19"/>
    </location>
</feature>
<evidence type="ECO:0000256" key="1">
    <source>
        <dbReference type="ARBA" id="ARBA00004141"/>
    </source>
</evidence>
<dbReference type="Pfam" id="PF07690">
    <property type="entry name" value="MFS_1"/>
    <property type="match status" value="1"/>
</dbReference>
<organism evidence="8 9">
    <name type="scientific">Thanatephorus cucumeris (strain AG1-IA)</name>
    <name type="common">Rice sheath blight fungus</name>
    <name type="synonym">Rhizoctonia solani</name>
    <dbReference type="NCBI Taxonomy" id="983506"/>
    <lineage>
        <taxon>Eukaryota</taxon>
        <taxon>Fungi</taxon>
        <taxon>Dikarya</taxon>
        <taxon>Basidiomycota</taxon>
        <taxon>Agaricomycotina</taxon>
        <taxon>Agaricomycetes</taxon>
        <taxon>Cantharellales</taxon>
        <taxon>Ceratobasidiaceae</taxon>
        <taxon>Rhizoctonia</taxon>
        <taxon>Rhizoctonia solani AG-1</taxon>
    </lineage>
</organism>
<evidence type="ECO:0000313" key="9">
    <source>
        <dbReference type="Proteomes" id="UP000011668"/>
    </source>
</evidence>
<feature type="transmembrane region" description="Helical" evidence="7">
    <location>
        <begin position="337"/>
        <end position="355"/>
    </location>
</feature>
<accession>L8WRE7</accession>
<reference evidence="8 9" key="1">
    <citation type="journal article" date="2013" name="Nat. Commun.">
        <title>The evolution and pathogenic mechanisms of the rice sheath blight pathogen.</title>
        <authorList>
            <person name="Zheng A."/>
            <person name="Lin R."/>
            <person name="Xu L."/>
            <person name="Qin P."/>
            <person name="Tang C."/>
            <person name="Ai P."/>
            <person name="Zhang D."/>
            <person name="Liu Y."/>
            <person name="Sun Z."/>
            <person name="Feng H."/>
            <person name="Wang Y."/>
            <person name="Chen Y."/>
            <person name="Liang X."/>
            <person name="Fu R."/>
            <person name="Li Q."/>
            <person name="Zhang J."/>
            <person name="Yu X."/>
            <person name="Xie Z."/>
            <person name="Ding L."/>
            <person name="Guan P."/>
            <person name="Tang J."/>
            <person name="Liang Y."/>
            <person name="Wang S."/>
            <person name="Deng Q."/>
            <person name="Li S."/>
            <person name="Zhu J."/>
            <person name="Wang L."/>
            <person name="Liu H."/>
            <person name="Li P."/>
        </authorList>
    </citation>
    <scope>NUCLEOTIDE SEQUENCE [LARGE SCALE GENOMIC DNA]</scope>
    <source>
        <strain evidence="9">AG-1 IA</strain>
    </source>
</reference>
<keyword evidence="9" id="KW-1185">Reference proteome</keyword>
<dbReference type="Proteomes" id="UP000011668">
    <property type="component" value="Unassembled WGS sequence"/>
</dbReference>
<feature type="transmembrane region" description="Helical" evidence="7">
    <location>
        <begin position="198"/>
        <end position="217"/>
    </location>
</feature>
<feature type="transmembrane region" description="Helical" evidence="7">
    <location>
        <begin position="229"/>
        <end position="251"/>
    </location>
</feature>
<dbReference type="OrthoDB" id="3639251at2759"/>
<evidence type="ECO:0000256" key="3">
    <source>
        <dbReference type="ARBA" id="ARBA00022692"/>
    </source>
</evidence>
<dbReference type="PANTHER" id="PTHR43791">
    <property type="entry name" value="PERMEASE-RELATED"/>
    <property type="match status" value="1"/>
</dbReference>
<dbReference type="InterPro" id="IPR036259">
    <property type="entry name" value="MFS_trans_sf"/>
</dbReference>
<feature type="transmembrane region" description="Helical" evidence="7">
    <location>
        <begin position="367"/>
        <end position="384"/>
    </location>
</feature>
<feature type="transmembrane region" description="Helical" evidence="7">
    <location>
        <begin position="161"/>
        <end position="186"/>
    </location>
</feature>
<dbReference type="STRING" id="983506.L8WRE7"/>
<dbReference type="Gene3D" id="1.20.1250.20">
    <property type="entry name" value="MFS general substrate transporter like domains"/>
    <property type="match status" value="1"/>
</dbReference>
<keyword evidence="3 7" id="KW-0812">Transmembrane</keyword>
<gene>
    <name evidence="8" type="ORF">AG1IA_05384</name>
</gene>
<keyword evidence="4 7" id="KW-1133">Transmembrane helix</keyword>
<feature type="transmembrane region" description="Helical" evidence="7">
    <location>
        <begin position="453"/>
        <end position="477"/>
    </location>
</feature>
<feature type="transmembrane region" description="Helical" evidence="7">
    <location>
        <begin position="425"/>
        <end position="447"/>
    </location>
</feature>
<keyword evidence="2" id="KW-0813">Transport</keyword>
<dbReference type="AlphaFoldDB" id="L8WRE7"/>
<evidence type="ECO:0000256" key="6">
    <source>
        <dbReference type="SAM" id="MobiDB-lite"/>
    </source>
</evidence>
<evidence type="ECO:0000313" key="8">
    <source>
        <dbReference type="EMBL" id="ELU40580.1"/>
    </source>
</evidence>
<keyword evidence="5 7" id="KW-0472">Membrane</keyword>
<feature type="transmembrane region" description="Helical" evidence="7">
    <location>
        <begin position="390"/>
        <end position="413"/>
    </location>
</feature>
<sequence>MSNFSKREDSPPVSDEKGGFKAPVVDTPVSDVAGLGYGSEDGQANDAALLLRTDIWIMPMMFILNFGAARMDTLGVAMMGFPNTDYWVSVLVFFIGCRSSSYPSICAKLLITIGNPDIIFQLPAALLVRRYHPRFFLFAIVFLWGIDGGIAVAFVKNWQQLAVVRAILGGLESGFLSVCTLLITCWYTRFELGLRMTIFYQGVTINQAAAPILAYLVGLMEGIAGLKGWQWIFIIFGIIIIIIACISLVFVQNFPERATFLSEDDRKRVLDRLEEDRNDHIVCDAHVWEKILYHFRCWMIWALGLAYGCANVSVTALPTVGVAHLGSLGYTPAGTSALAIAPWVVGAIVAITASWHSDRTRMRSPYILLGAVMCVVGFGCMLSKNVGASVFGTFLAIAGSATQLPLIMVMLQNNACSVRGTCKRAVAGAITLGFGAIGYMASASLFTSSSAPLYRQGCIASIAMQAGLFVIVAAVALRFRALNAQLDAEVPGSPDSSERKGVHTVSWRFDLTCGLLPRAYQNIFHPCHSEPHPGPTIASTLPPKPCLFYSHEYIMSDHCAFQELSMARRPVSASTVTPKQASCARLFAMSPTISVHGCILGHSDVTSDPLIVRSSHGSVPQGLSGLHAHGNIFGYARLPDPDVVVRLACDGIDLKNSIFHV</sequence>
<evidence type="ECO:0000256" key="2">
    <source>
        <dbReference type="ARBA" id="ARBA00022448"/>
    </source>
</evidence>
<comment type="caution">
    <text evidence="8">The sequence shown here is derived from an EMBL/GenBank/DDBJ whole genome shotgun (WGS) entry which is preliminary data.</text>
</comment>
<feature type="region of interest" description="Disordered" evidence="6">
    <location>
        <begin position="1"/>
        <end position="25"/>
    </location>
</feature>